<dbReference type="SUPFAM" id="SSF53448">
    <property type="entry name" value="Nucleotide-diphospho-sugar transferases"/>
    <property type="match status" value="1"/>
</dbReference>
<feature type="compositionally biased region" description="Basic and acidic residues" evidence="4">
    <location>
        <begin position="363"/>
        <end position="377"/>
    </location>
</feature>
<dbReference type="InterPro" id="IPR001173">
    <property type="entry name" value="Glyco_trans_2-like"/>
</dbReference>
<feature type="region of interest" description="Disordered" evidence="4">
    <location>
        <begin position="230"/>
        <end position="417"/>
    </location>
</feature>
<dbReference type="Gene3D" id="3.90.550.10">
    <property type="entry name" value="Spore Coat Polysaccharide Biosynthesis Protein SpsA, Chain A"/>
    <property type="match status" value="1"/>
</dbReference>
<keyword evidence="2" id="KW-0328">Glycosyltransferase</keyword>
<feature type="compositionally biased region" description="Basic and acidic residues" evidence="4">
    <location>
        <begin position="263"/>
        <end position="274"/>
    </location>
</feature>
<evidence type="ECO:0000256" key="4">
    <source>
        <dbReference type="SAM" id="MobiDB-lite"/>
    </source>
</evidence>
<dbReference type="FunFam" id="3.90.550.10:FF:000122">
    <property type="entry name" value="Dolichol-phosphate mannosyltransferase subunit 1"/>
    <property type="match status" value="1"/>
</dbReference>
<gene>
    <name evidence="6" type="ORF">SHKM778_61890</name>
</gene>
<evidence type="ECO:0000259" key="5">
    <source>
        <dbReference type="Pfam" id="PF00535"/>
    </source>
</evidence>
<feature type="compositionally biased region" description="Low complexity" evidence="4">
    <location>
        <begin position="382"/>
        <end position="393"/>
    </location>
</feature>
<accession>A0AAT9HQX7</accession>
<feature type="compositionally biased region" description="Low complexity" evidence="4">
    <location>
        <begin position="275"/>
        <end position="290"/>
    </location>
</feature>
<comment type="similarity">
    <text evidence="1">Belongs to the glycosyltransferase 2 family.</text>
</comment>
<organism evidence="6">
    <name type="scientific">Streptomyces haneummycinicus</name>
    <dbReference type="NCBI Taxonomy" id="3074435"/>
    <lineage>
        <taxon>Bacteria</taxon>
        <taxon>Bacillati</taxon>
        <taxon>Actinomycetota</taxon>
        <taxon>Actinomycetes</taxon>
        <taxon>Kitasatosporales</taxon>
        <taxon>Streptomycetaceae</taxon>
        <taxon>Streptomyces</taxon>
    </lineage>
</organism>
<evidence type="ECO:0000256" key="1">
    <source>
        <dbReference type="ARBA" id="ARBA00006739"/>
    </source>
</evidence>
<feature type="compositionally biased region" description="Low complexity" evidence="4">
    <location>
        <begin position="346"/>
        <end position="362"/>
    </location>
</feature>
<dbReference type="InterPro" id="IPR029044">
    <property type="entry name" value="Nucleotide-diphossugar_trans"/>
</dbReference>
<protein>
    <recommendedName>
        <fullName evidence="5">Glycosyltransferase 2-like domain-containing protein</fullName>
    </recommendedName>
</protein>
<dbReference type="PANTHER" id="PTHR43398:SF1">
    <property type="entry name" value="DOLICHOL-PHOSPHATE MANNOSYLTRANSFERASE SUBUNIT 1"/>
    <property type="match status" value="1"/>
</dbReference>
<name>A0AAT9HQX7_9ACTN</name>
<evidence type="ECO:0000256" key="3">
    <source>
        <dbReference type="ARBA" id="ARBA00022679"/>
    </source>
</evidence>
<dbReference type="PANTHER" id="PTHR43398">
    <property type="entry name" value="DOLICHOL-PHOSPHATE MANNOSYLTRANSFERASE SUBUNIT 1"/>
    <property type="match status" value="1"/>
</dbReference>
<dbReference type="Pfam" id="PF00535">
    <property type="entry name" value="Glycos_transf_2"/>
    <property type="match status" value="1"/>
</dbReference>
<dbReference type="AlphaFoldDB" id="A0AAT9HQX7"/>
<evidence type="ECO:0000256" key="2">
    <source>
        <dbReference type="ARBA" id="ARBA00022676"/>
    </source>
</evidence>
<evidence type="ECO:0000313" key="6">
    <source>
        <dbReference type="EMBL" id="BFO19801.1"/>
    </source>
</evidence>
<dbReference type="InterPro" id="IPR039528">
    <property type="entry name" value="DPM1-like"/>
</dbReference>
<keyword evidence="3" id="KW-0808">Transferase</keyword>
<proteinExistence type="inferred from homology"/>
<reference evidence="6" key="1">
    <citation type="submission" date="2024-06" db="EMBL/GenBank/DDBJ databases">
        <authorList>
            <consortium name="consrtm"/>
            <person name="Uemura M."/>
            <person name="Terahara T."/>
        </authorList>
    </citation>
    <scope>NUCLEOTIDE SEQUENCE</scope>
    <source>
        <strain evidence="6">KM77-8</strain>
    </source>
</reference>
<dbReference type="EMBL" id="AP035768">
    <property type="protein sequence ID" value="BFO19801.1"/>
    <property type="molecule type" value="Genomic_DNA"/>
</dbReference>
<dbReference type="GO" id="GO:0016020">
    <property type="term" value="C:membrane"/>
    <property type="evidence" value="ECO:0007669"/>
    <property type="project" value="GOC"/>
</dbReference>
<sequence length="417" mass="44557">MIIPTYNEAENIKAIVGRVREAVPEAHVLVADDNSPDGTGKLADELAAGDEHVQVLHRKVKEGLGAAYLAGFHWGMEHGYGVLIEMDADGSHQPEELPRLLTALKGADLVLGSRWVPGGRVVNWPKSREVISRGGSLYSRVALDLPLRDITGGFRAFRRETLEGLGLEEVASQGYCFQVDLARRAVKAGYHVVEVPITFVEREHGDSKMSRDILVEALWRVTAWGVGRGSARSSAAAKRSSGPPRSRTSAGRPAYPVLSRAQAHWEHDDWRSDPASRPAPALPAAHPPAAGCRRMARARDLAAHRGRRGVERAGGLPGPGGRSRPRFGGRQAGRPAGLPEPDRDAAATAGRGAARAPAQQRGQRPDDAGRPAADHPRRALGRRGTPPAGAAGAEGREPLRPAHLRAQAPRGRAGAVR</sequence>
<dbReference type="CDD" id="cd06442">
    <property type="entry name" value="DPM1_like"/>
    <property type="match status" value="1"/>
</dbReference>
<feature type="compositionally biased region" description="Basic and acidic residues" evidence="4">
    <location>
        <begin position="297"/>
        <end position="311"/>
    </location>
</feature>
<feature type="domain" description="Glycosyltransferase 2-like" evidence="5">
    <location>
        <begin position="2"/>
        <end position="163"/>
    </location>
</feature>
<feature type="compositionally biased region" description="Low complexity" evidence="4">
    <location>
        <begin position="230"/>
        <end position="247"/>
    </location>
</feature>
<dbReference type="GO" id="GO:0004582">
    <property type="term" value="F:dolichyl-phosphate beta-D-mannosyltransferase activity"/>
    <property type="evidence" value="ECO:0007669"/>
    <property type="project" value="InterPro"/>
</dbReference>
<reference evidence="6" key="2">
    <citation type="submission" date="2024-07" db="EMBL/GenBank/DDBJ databases">
        <title>Streptomyces haneummycinica sp. nov., a new antibiotic-producing actinobacterium isolated from marine sediment.</title>
        <authorList>
            <person name="Uemura M."/>
            <person name="Hamada M."/>
            <person name="Hirano S."/>
            <person name="Kobayashi K."/>
            <person name="Ohshiro T."/>
            <person name="Kobayashi T."/>
            <person name="Terahara T."/>
        </authorList>
    </citation>
    <scope>NUCLEOTIDE SEQUENCE</scope>
    <source>
        <strain evidence="6">KM77-8</strain>
    </source>
</reference>
<dbReference type="GO" id="GO:0009247">
    <property type="term" value="P:glycolipid biosynthetic process"/>
    <property type="evidence" value="ECO:0007669"/>
    <property type="project" value="TreeGrafter"/>
</dbReference>